<dbReference type="InterPro" id="IPR017077">
    <property type="entry name" value="Uncharacterised_Ycf55_algae"/>
</dbReference>
<dbReference type="InterPro" id="IPR022552">
    <property type="entry name" value="UPF_Ycf55"/>
</dbReference>
<keyword evidence="2" id="KW-0934">Plastid</keyword>
<dbReference type="EMBL" id="MH898941">
    <property type="protein sequence ID" value="QFR99807.1"/>
    <property type="molecule type" value="Genomic_DNA"/>
</dbReference>
<dbReference type="GeneID" id="60234844"/>
<dbReference type="RefSeq" id="YP_009944513.1">
    <property type="nucleotide sequence ID" value="NC_051457.1"/>
</dbReference>
<keyword evidence="1" id="KW-1133">Transmembrane helix</keyword>
<keyword evidence="1" id="KW-0812">Transmembrane</keyword>
<gene>
    <name evidence="2" type="primary">ycf55</name>
</gene>
<geneLocation type="chloroplast" evidence="2"/>
<dbReference type="Pfam" id="PF12452">
    <property type="entry name" value="DUF3685"/>
    <property type="match status" value="1"/>
</dbReference>
<keyword evidence="1" id="KW-0472">Membrane</keyword>
<name>A0A7L4WP29_9FLOR</name>
<reference evidence="2" key="1">
    <citation type="submission" date="2018-09" db="EMBL/GenBank/DDBJ databases">
        <title>Genomics and Phylogenetic analysis of three type specimens of Osmundea (Rhodomelaceae, Rhodophyta).</title>
        <authorList>
            <person name="Hughey J.R."/>
            <person name="Miller K.A."/>
        </authorList>
    </citation>
    <scope>NUCLEOTIDE SEQUENCE</scope>
</reference>
<dbReference type="PIRSF" id="PIRSF036962">
    <property type="entry name" value="UCP036962_SignTr_Ycf55"/>
    <property type="match status" value="1"/>
</dbReference>
<evidence type="ECO:0000313" key="2">
    <source>
        <dbReference type="EMBL" id="QFR99807.1"/>
    </source>
</evidence>
<keyword evidence="2" id="KW-0150">Chloroplast</keyword>
<accession>A0A7L4WP29</accession>
<organism evidence="2">
    <name type="scientific">Osmundea sinicola</name>
    <dbReference type="NCBI Taxonomy" id="290685"/>
    <lineage>
        <taxon>Eukaryota</taxon>
        <taxon>Rhodophyta</taxon>
        <taxon>Florideophyceae</taxon>
        <taxon>Rhodymeniophycidae</taxon>
        <taxon>Ceramiales</taxon>
        <taxon>Rhodomelaceae</taxon>
        <taxon>Laurencieae</taxon>
        <taxon>Osmundea</taxon>
    </lineage>
</organism>
<evidence type="ECO:0000256" key="1">
    <source>
        <dbReference type="SAM" id="Phobius"/>
    </source>
</evidence>
<feature type="transmembrane region" description="Helical" evidence="1">
    <location>
        <begin position="283"/>
        <end position="308"/>
    </location>
</feature>
<dbReference type="AlphaFoldDB" id="A0A7L4WP29"/>
<protein>
    <submittedName>
        <fullName evidence="2">Uncharacterized protein</fullName>
    </submittedName>
</protein>
<sequence length="309" mass="37065">MIKYWPSQPSIKLNNAIVELFLVTERKLNYNLRNHTNHYLYIDILNTKNKYILFQTILNELKNLLLNLVEININQKQLNYLNHKIFLIFIRTTLTKIGLNKSNQYNHKVIKIKNSFLFKELITYLVFGSERMNIYTFSFDPIYTPYNHVQILFENFIIQVANIVLKHTIEELNNFSAINKFLKKDNKFNQIYTSNRSIILFLNNLKLQDIIELYIYTTQSLYNEREQIWIISSRGITSKYIYVSKIDKLKKLNQGQTILLLWLEIKDIIIPKIEKIIIQIGKYTIYFIVNLFSNFVILLIRIIIFYLIK</sequence>
<proteinExistence type="predicted"/>